<feature type="compositionally biased region" description="Basic and acidic residues" evidence="1">
    <location>
        <begin position="1835"/>
        <end position="1853"/>
    </location>
</feature>
<feature type="compositionally biased region" description="Low complexity" evidence="1">
    <location>
        <begin position="271"/>
        <end position="281"/>
    </location>
</feature>
<feature type="region of interest" description="Disordered" evidence="1">
    <location>
        <begin position="425"/>
        <end position="467"/>
    </location>
</feature>
<keyword evidence="3" id="KW-1185">Reference proteome</keyword>
<dbReference type="EMBL" id="MBFS01000545">
    <property type="protein sequence ID" value="PVV02242.1"/>
    <property type="molecule type" value="Genomic_DNA"/>
</dbReference>
<feature type="compositionally biased region" description="Basic and acidic residues" evidence="1">
    <location>
        <begin position="145"/>
        <end position="156"/>
    </location>
</feature>
<evidence type="ECO:0000313" key="2">
    <source>
        <dbReference type="EMBL" id="PVV02242.1"/>
    </source>
</evidence>
<feature type="compositionally biased region" description="Basic and acidic residues" evidence="1">
    <location>
        <begin position="1073"/>
        <end position="1083"/>
    </location>
</feature>
<feature type="compositionally biased region" description="Polar residues" evidence="1">
    <location>
        <begin position="425"/>
        <end position="439"/>
    </location>
</feature>
<feature type="compositionally biased region" description="Polar residues" evidence="1">
    <location>
        <begin position="132"/>
        <end position="144"/>
    </location>
</feature>
<feature type="compositionally biased region" description="Low complexity" evidence="1">
    <location>
        <begin position="120"/>
        <end position="131"/>
    </location>
</feature>
<feature type="region of interest" description="Disordered" evidence="1">
    <location>
        <begin position="251"/>
        <end position="290"/>
    </location>
</feature>
<feature type="compositionally biased region" description="Polar residues" evidence="1">
    <location>
        <begin position="604"/>
        <end position="623"/>
    </location>
</feature>
<organism evidence="2 3">
    <name type="scientific">Smittium megazygosporum</name>
    <dbReference type="NCBI Taxonomy" id="133381"/>
    <lineage>
        <taxon>Eukaryota</taxon>
        <taxon>Fungi</taxon>
        <taxon>Fungi incertae sedis</taxon>
        <taxon>Zoopagomycota</taxon>
        <taxon>Kickxellomycotina</taxon>
        <taxon>Harpellomycetes</taxon>
        <taxon>Harpellales</taxon>
        <taxon>Legeriomycetaceae</taxon>
        <taxon>Smittium</taxon>
    </lineage>
</organism>
<feature type="region of interest" description="Disordered" evidence="1">
    <location>
        <begin position="1036"/>
        <end position="1095"/>
    </location>
</feature>
<feature type="compositionally biased region" description="Polar residues" evidence="1">
    <location>
        <begin position="684"/>
        <end position="694"/>
    </location>
</feature>
<feature type="compositionally biased region" description="Polar residues" evidence="1">
    <location>
        <begin position="1115"/>
        <end position="1132"/>
    </location>
</feature>
<accession>A0A2T9ZCF3</accession>
<feature type="compositionally biased region" description="Polar residues" evidence="1">
    <location>
        <begin position="1381"/>
        <end position="1395"/>
    </location>
</feature>
<evidence type="ECO:0000313" key="3">
    <source>
        <dbReference type="Proteomes" id="UP000245609"/>
    </source>
</evidence>
<reference evidence="2 3" key="1">
    <citation type="journal article" date="2018" name="MBio">
        <title>Comparative Genomics Reveals the Core Gene Toolbox for the Fungus-Insect Symbiosis.</title>
        <authorList>
            <person name="Wang Y."/>
            <person name="Stata M."/>
            <person name="Wang W."/>
            <person name="Stajich J.E."/>
            <person name="White M.M."/>
            <person name="Moncalvo J.M."/>
        </authorList>
    </citation>
    <scope>NUCLEOTIDE SEQUENCE [LARGE SCALE GENOMIC DNA]</scope>
    <source>
        <strain evidence="2 3">SC-DP-2</strain>
    </source>
</reference>
<feature type="compositionally biased region" description="Polar residues" evidence="1">
    <location>
        <begin position="1673"/>
        <end position="1691"/>
    </location>
</feature>
<evidence type="ECO:0000256" key="1">
    <source>
        <dbReference type="SAM" id="MobiDB-lite"/>
    </source>
</evidence>
<feature type="region of interest" description="Disordered" evidence="1">
    <location>
        <begin position="1673"/>
        <end position="1711"/>
    </location>
</feature>
<comment type="caution">
    <text evidence="2">The sequence shown here is derived from an EMBL/GenBank/DDBJ whole genome shotgun (WGS) entry which is preliminary data.</text>
</comment>
<feature type="region of interest" description="Disordered" evidence="1">
    <location>
        <begin position="1361"/>
        <end position="1395"/>
    </location>
</feature>
<feature type="region of interest" description="Disordered" evidence="1">
    <location>
        <begin position="1724"/>
        <end position="1765"/>
    </location>
</feature>
<feature type="compositionally biased region" description="Low complexity" evidence="1">
    <location>
        <begin position="1695"/>
        <end position="1706"/>
    </location>
</feature>
<name>A0A2T9ZCF3_9FUNG</name>
<feature type="region of interest" description="Disordered" evidence="1">
    <location>
        <begin position="113"/>
        <end position="156"/>
    </location>
</feature>
<feature type="region of interest" description="Disordered" evidence="1">
    <location>
        <begin position="213"/>
        <end position="238"/>
    </location>
</feature>
<sequence>MLDVKPPLPGSSTKDTSKKELHSNFDINFPQLYDNPLSRINENHDFIYHENTQDSKNPFSLLEFEYPHDQQNLLNLSPSQIHSPVSDYTDSSFSFQSYSLSSKPYTPATTEFQKKYPHMPNNSQNNPGSSSTISSDKNTQNFQQLHEKPPGPSHDQHIFSQLLTQIPEKRSNNTPSDIQNNLNKPHIQESIVPSQNPGHKISNQPKLNSAFTTINKESPNQPQSQNRRKPTFPPVTASSHTVQKNVLDNLNSQNEPTHLDNSNLAPELKSQRVSGSISSKSSKMHKRSFSSIGKSSLSKIRDWIRDSHITNALNRKYDHHVLDLDQDVSQVNNQVYENPQIFSANSNQCLHQTFVESDSPNLTKPYYRNTQNEYLNQKKYREPYANFPSKNEFVSSDDLFKQNCDPSSPKFLPRMNLKENKTLNTSKSWEKNTSNVSTNSKHKKNHSLHLSIGRKQSSNPTEQNSFKDKRKSIILEKWKKLKSSIGFRRTKSSYSDFLLSSPLTEHEKSKFSVSQAYAQTDFTSTAQARSNNVTRSLALPTVLQNTNYSPIKQQPIIDSDLFGNFGKLRKSKTTTFADTSRRDSFTEDTNIYISTKYPAVSYDQVPSSNSKNLGLIPTPSSQNDRTHPNPPNLETTIENENAITNSETIYTASQPKEVPLNQNAVPSSSLQILEKVPYHDSLESKINSTTNKNSLGREHRKRSDAYSSLKTENISKQGSKQTLNSSENTDFSKSRRSVSTDDLSSICSTDHKLLNFFIYNMGPAFEKVSTSKKKIKGPSDHLPDSSSLHAHQSLILSNPTLPILNDSVVNISSVFKDEILQIVDQLPFLQEPLQNFLPQQYSVSSNSSTDNEQSFQTELEQSANSFFENESQLDSISIISSEFGINSMSQVNMPYVLGLKLQQSSRTNNTQKKDPENIIDKDNEYNYKSASEPEGLSDVNSDIGADPGSIVGFDFDSDSSLNVSDELPVKKNFAINQNFLGKKPPKTLDFVKIKIDRVPISVHECSDLVSESSKQLSSLDIESNISSGSNIRLLSQPASITRRRSSSTSNKRPNLKQSRPSHSEVSIQSMEVKSGEISEEIKDGSSPCLTTSRSYSETMSVEIQTSIEKLKFAETSSLTKRSTTESSRNQGSRVDPSDYYEPSCSDSITRQVSPVVLNKELIIEQHVFNRPYSKEIDNQTLSKICAEKIQDTDGYLDYSQKNTNSMNMNSLSQKSYDSEIRAEEISTELGLKINFPEPYNTEEIPNTHDFTTDHNFITPESLKTYDIQNSIPFNQALNNNQLSEFVTDEQAITLEKFARWGLTPPPTISQLLNHKDSTNSNFYSAKSNFYPSSEDSSFMTVQNKRTKALLLEETRVSKTVNIPPLPSSSQKKGFHYKNIKPSGSLSHFSDPQDSVLQEDNQNESFLKLSNEDFQRLHDLQTLDISSTPGSDIQMQDDEQINEFAEDHNNNTGSDRIIINAFNDPFVSTKSQKNAGKDIDRKYLNLSDPLNKIFGNSLKNPAPADFANINRETSANSSELSNSENENEVEVEVETRVNAGLTSSSNKMSSSSVNGEGVLNRYYSSNLYMLPIEGSRENSVGRSKTYPASELMKPLDKYADISTWEHGSLRGSDSGKHNRLTQNWRGLHIGMDSGAKKEVQTQAQNVPQGKTNFGYSQPLINTEKQTHTSNYQTFIRTNSNNSNKPKVRTNSRGILKKPITSSDTSSDSSKKHSFIKSLFSKTFTTKRESKDNSAMKPKLKVSIDPKTKINSDNTARSNPHKPEDEKITTNYMKSNKIYTSQSIPVKTSINNTNANPNRITVSDQKRANSNRKFNPAISKKSLSKYQRAVKVDKTVRKENVKSERPESRESRESTVAKMAVVEAMLFRASSRQN</sequence>
<feature type="compositionally biased region" description="Polar residues" evidence="1">
    <location>
        <begin position="1050"/>
        <end position="1071"/>
    </location>
</feature>
<dbReference type="Proteomes" id="UP000245609">
    <property type="component" value="Unassembled WGS sequence"/>
</dbReference>
<feature type="region of interest" description="Disordered" evidence="1">
    <location>
        <begin position="683"/>
        <end position="735"/>
    </location>
</feature>
<feature type="region of interest" description="Disordered" evidence="1">
    <location>
        <begin position="1835"/>
        <end position="1854"/>
    </location>
</feature>
<feature type="compositionally biased region" description="Polar residues" evidence="1">
    <location>
        <begin position="454"/>
        <end position="464"/>
    </location>
</feature>
<gene>
    <name evidence="2" type="ORF">BB560_003299</name>
</gene>
<feature type="region of interest" description="Disordered" evidence="1">
    <location>
        <begin position="1115"/>
        <end position="1145"/>
    </location>
</feature>
<proteinExistence type="predicted"/>
<protein>
    <submittedName>
        <fullName evidence="2">Uncharacterized protein</fullName>
    </submittedName>
</protein>
<feature type="compositionally biased region" description="Basic and acidic residues" evidence="1">
    <location>
        <begin position="695"/>
        <end position="704"/>
    </location>
</feature>
<feature type="compositionally biased region" description="Polar residues" evidence="1">
    <location>
        <begin position="705"/>
        <end position="731"/>
    </location>
</feature>
<feature type="region of interest" description="Disordered" evidence="1">
    <location>
        <begin position="603"/>
        <end position="636"/>
    </location>
</feature>
<feature type="compositionally biased region" description="Polar residues" evidence="1">
    <location>
        <begin position="251"/>
        <end position="264"/>
    </location>
</feature>
<feature type="compositionally biased region" description="Polar residues" evidence="1">
    <location>
        <begin position="213"/>
        <end position="225"/>
    </location>
</feature>